<keyword evidence="1" id="KW-0560">Oxidoreductase</keyword>
<evidence type="ECO:0000313" key="2">
    <source>
        <dbReference type="Proteomes" id="UP001055072"/>
    </source>
</evidence>
<gene>
    <name evidence="1" type="ORF">BDY19DRAFT_995385</name>
</gene>
<accession>A0ACB8TXZ5</accession>
<dbReference type="Proteomes" id="UP001055072">
    <property type="component" value="Unassembled WGS sequence"/>
</dbReference>
<proteinExistence type="predicted"/>
<dbReference type="EMBL" id="MU274920">
    <property type="protein sequence ID" value="KAI0086953.1"/>
    <property type="molecule type" value="Genomic_DNA"/>
</dbReference>
<organism evidence="1 2">
    <name type="scientific">Irpex rosettiformis</name>
    <dbReference type="NCBI Taxonomy" id="378272"/>
    <lineage>
        <taxon>Eukaryota</taxon>
        <taxon>Fungi</taxon>
        <taxon>Dikarya</taxon>
        <taxon>Basidiomycota</taxon>
        <taxon>Agaricomycotina</taxon>
        <taxon>Agaricomycetes</taxon>
        <taxon>Polyporales</taxon>
        <taxon>Irpicaceae</taxon>
        <taxon>Irpex</taxon>
    </lineage>
</organism>
<protein>
    <submittedName>
        <fullName evidence="1">Cytochrome P450 monooxygenase pc-bph</fullName>
    </submittedName>
</protein>
<name>A0ACB8TXZ5_9APHY</name>
<comment type="caution">
    <text evidence="1">The sequence shown here is derived from an EMBL/GenBank/DDBJ whole genome shotgun (WGS) entry which is preliminary data.</text>
</comment>
<keyword evidence="2" id="KW-1185">Reference proteome</keyword>
<sequence>MLPSTSLPSIAFSPHGLFTVAGSVVGAAVLLHILLYLYDRQGIKRYPGPFLARLSHTWLAWIAVQGKVNVAVHEAHKKYGKFVRIAPNQVSIADPSAIATIYGHSFGHGTPNKSSLYTAFNQFPGAESIFSTRSREVHARKRKLIAHTFSLKSVTDFEPVVRKYNKQLMQHWDRMSAAAAKGESGTVGESEWKARDGYAFLDCLLWFNFQVFDIIGDLVFDGPFGMTSTGRDTVQIVKSRKATIDSYGLEGAKLDYATIPAVKTINERSKFAISIAVLPTWWRPLVKRLPWYHGKGKAMEDIATLAVTAVSRRLKSTEVRSDNILSKLLDATDENGEKMGGMELSGEAMTLLVAGTDTTSNSSAVITFYLAGNQEAQKKLQRELDDALGPPSAESLEESEFGSGSYDQLKDLPYLKDAIDEGLRLYSTVGFGLPRDVPEDGLTICGERFAPGTVVSVPSYTVHRDKAIWGEDAEKYVPERWSRGDRAAMQKAFAPFSIGPRACLGRNLATMEMTVFLGNLFHRYELVAEGPNSELNVSDAFLRKPLDCMVGVRRRARV</sequence>
<evidence type="ECO:0000313" key="1">
    <source>
        <dbReference type="EMBL" id="KAI0086953.1"/>
    </source>
</evidence>
<reference evidence="1" key="1">
    <citation type="journal article" date="2021" name="Environ. Microbiol.">
        <title>Gene family expansions and transcriptome signatures uncover fungal adaptations to wood decay.</title>
        <authorList>
            <person name="Hage H."/>
            <person name="Miyauchi S."/>
            <person name="Viragh M."/>
            <person name="Drula E."/>
            <person name="Min B."/>
            <person name="Chaduli D."/>
            <person name="Navarro D."/>
            <person name="Favel A."/>
            <person name="Norest M."/>
            <person name="Lesage-Meessen L."/>
            <person name="Balint B."/>
            <person name="Merenyi Z."/>
            <person name="de Eugenio L."/>
            <person name="Morin E."/>
            <person name="Martinez A.T."/>
            <person name="Baldrian P."/>
            <person name="Stursova M."/>
            <person name="Martinez M.J."/>
            <person name="Novotny C."/>
            <person name="Magnuson J.K."/>
            <person name="Spatafora J.W."/>
            <person name="Maurice S."/>
            <person name="Pangilinan J."/>
            <person name="Andreopoulos W."/>
            <person name="LaButti K."/>
            <person name="Hundley H."/>
            <person name="Na H."/>
            <person name="Kuo A."/>
            <person name="Barry K."/>
            <person name="Lipzen A."/>
            <person name="Henrissat B."/>
            <person name="Riley R."/>
            <person name="Ahrendt S."/>
            <person name="Nagy L.G."/>
            <person name="Grigoriev I.V."/>
            <person name="Martin F."/>
            <person name="Rosso M.N."/>
        </authorList>
    </citation>
    <scope>NUCLEOTIDE SEQUENCE</scope>
    <source>
        <strain evidence="1">CBS 384.51</strain>
    </source>
</reference>
<keyword evidence="1" id="KW-0503">Monooxygenase</keyword>